<dbReference type="EMBL" id="MXAL01000008">
    <property type="protein sequence ID" value="OWF32687.1"/>
    <property type="molecule type" value="Genomic_DNA"/>
</dbReference>
<evidence type="ECO:0000313" key="10">
    <source>
        <dbReference type="Proteomes" id="UP000196649"/>
    </source>
</evidence>
<keyword evidence="5 8" id="KW-0812">Transmembrane</keyword>
<comment type="caution">
    <text evidence="9">The sequence shown here is derived from an EMBL/GenBank/DDBJ whole genome shotgun (WGS) entry which is preliminary data.</text>
</comment>
<dbReference type="Pfam" id="PF01594">
    <property type="entry name" value="AI-2E_transport"/>
    <property type="match status" value="1"/>
</dbReference>
<dbReference type="GO" id="GO:0005886">
    <property type="term" value="C:plasma membrane"/>
    <property type="evidence" value="ECO:0007669"/>
    <property type="project" value="UniProtKB-SubCell"/>
</dbReference>
<feature type="transmembrane region" description="Helical" evidence="8">
    <location>
        <begin position="240"/>
        <end position="258"/>
    </location>
</feature>
<evidence type="ECO:0000313" key="9">
    <source>
        <dbReference type="EMBL" id="OWF32687.1"/>
    </source>
</evidence>
<evidence type="ECO:0000256" key="2">
    <source>
        <dbReference type="ARBA" id="ARBA00009773"/>
    </source>
</evidence>
<feature type="transmembrane region" description="Helical" evidence="8">
    <location>
        <begin position="264"/>
        <end position="289"/>
    </location>
</feature>
<dbReference type="AlphaFoldDB" id="A0A210P870"/>
<dbReference type="InterPro" id="IPR002549">
    <property type="entry name" value="AI-2E-like"/>
</dbReference>
<dbReference type="Proteomes" id="UP000196649">
    <property type="component" value="Unassembled WGS sequence"/>
</dbReference>
<feature type="transmembrane region" description="Helical" evidence="8">
    <location>
        <begin position="12"/>
        <end position="32"/>
    </location>
</feature>
<organism evidence="9 10">
    <name type="scientific">Companilactobacillus kimchii</name>
    <dbReference type="NCBI Taxonomy" id="2801452"/>
    <lineage>
        <taxon>Bacteria</taxon>
        <taxon>Bacillati</taxon>
        <taxon>Bacillota</taxon>
        <taxon>Bacilli</taxon>
        <taxon>Lactobacillales</taxon>
        <taxon>Lactobacillaceae</taxon>
        <taxon>Companilactobacillus</taxon>
    </lineage>
</organism>
<comment type="similarity">
    <text evidence="2">Belongs to the autoinducer-2 exporter (AI-2E) (TC 2.A.86) family.</text>
</comment>
<evidence type="ECO:0000256" key="3">
    <source>
        <dbReference type="ARBA" id="ARBA00022448"/>
    </source>
</evidence>
<protein>
    <submittedName>
        <fullName evidence="9">UPF0118 membrane protein YubA</fullName>
    </submittedName>
</protein>
<evidence type="ECO:0000256" key="7">
    <source>
        <dbReference type="ARBA" id="ARBA00023136"/>
    </source>
</evidence>
<gene>
    <name evidence="9" type="ORF">LKACC12383_01910</name>
</gene>
<evidence type="ECO:0000256" key="8">
    <source>
        <dbReference type="SAM" id="Phobius"/>
    </source>
</evidence>
<proteinExistence type="inferred from homology"/>
<dbReference type="PANTHER" id="PTHR21716:SF53">
    <property type="entry name" value="PERMEASE PERM-RELATED"/>
    <property type="match status" value="1"/>
</dbReference>
<keyword evidence="4" id="KW-1003">Cell membrane</keyword>
<feature type="transmembrane region" description="Helical" evidence="8">
    <location>
        <begin position="38"/>
        <end position="57"/>
    </location>
</feature>
<evidence type="ECO:0000256" key="4">
    <source>
        <dbReference type="ARBA" id="ARBA00022475"/>
    </source>
</evidence>
<comment type="subcellular location">
    <subcellularLocation>
        <location evidence="1">Cell membrane</location>
        <topology evidence="1">Multi-pass membrane protein</topology>
    </subcellularLocation>
</comment>
<accession>A0A210P870</accession>
<dbReference type="PANTHER" id="PTHR21716">
    <property type="entry name" value="TRANSMEMBRANE PROTEIN"/>
    <property type="match status" value="1"/>
</dbReference>
<feature type="transmembrane region" description="Helical" evidence="8">
    <location>
        <begin position="296"/>
        <end position="315"/>
    </location>
</feature>
<keyword evidence="6 8" id="KW-1133">Transmembrane helix</keyword>
<evidence type="ECO:0000256" key="6">
    <source>
        <dbReference type="ARBA" id="ARBA00022989"/>
    </source>
</evidence>
<feature type="transmembrane region" description="Helical" evidence="8">
    <location>
        <begin position="78"/>
        <end position="100"/>
    </location>
</feature>
<feature type="transmembrane region" description="Helical" evidence="8">
    <location>
        <begin position="327"/>
        <end position="360"/>
    </location>
</feature>
<sequence>MNLSRKKLIQYGIIIVLVLFILIYPVEIYNIFLNILGVAMPLILGAVLAYVLNILCVKLEKYFFPNTKIKILQKSRRALVILTTLVIVTLVMVGVFRLVLPQFFNALADFFKNIPSFFEGLSALLEKINHNSVISDQLESMNIDWSSVQSKVMKYLTSGMGGVFGSTFKVLTGITKGFVNFILALTFAIYILATKEKLSCQVKKLAHAYMKNEHIKKVKYVVDIADDMFSHFIAGQVTEAIILGSLCSIGMLIFRFPYALSVGAFVSITALIPILGAWLGGIVGFLLIAVRSPIEAVFFIIFLLVLQQFESNVIYPRVVGTSIGLPGIWVLASITVGGGLGGIVGMLLGVPVAATIYQLLKNDTNRRLNGIEKVK</sequence>
<evidence type="ECO:0000256" key="1">
    <source>
        <dbReference type="ARBA" id="ARBA00004651"/>
    </source>
</evidence>
<keyword evidence="3" id="KW-0813">Transport</keyword>
<keyword evidence="7 8" id="KW-0472">Membrane</keyword>
<dbReference type="RefSeq" id="WP_054642898.1">
    <property type="nucleotide sequence ID" value="NZ_LNUB01000030.1"/>
</dbReference>
<evidence type="ECO:0000256" key="5">
    <source>
        <dbReference type="ARBA" id="ARBA00022692"/>
    </source>
</evidence>
<feature type="transmembrane region" description="Helical" evidence="8">
    <location>
        <begin position="170"/>
        <end position="193"/>
    </location>
</feature>
<dbReference type="GO" id="GO:0055085">
    <property type="term" value="P:transmembrane transport"/>
    <property type="evidence" value="ECO:0007669"/>
    <property type="project" value="TreeGrafter"/>
</dbReference>
<reference evidence="9 10" key="1">
    <citation type="submission" date="2017-03" db="EMBL/GenBank/DDBJ databases">
        <title>Genome sequence of Lactobacillus kimchii KACC 12383.</title>
        <authorList>
            <person name="Chun J."/>
        </authorList>
    </citation>
    <scope>NUCLEOTIDE SEQUENCE [LARGE SCALE GENOMIC DNA]</scope>
    <source>
        <strain evidence="9 10">KACC 12383</strain>
    </source>
</reference>
<name>A0A210P870_9LACO</name>